<dbReference type="EMBL" id="JAHYBZ010000005">
    <property type="protein sequence ID" value="MBW6399203.1"/>
    <property type="molecule type" value="Genomic_DNA"/>
</dbReference>
<feature type="repeat" description="TPR" evidence="8">
    <location>
        <begin position="71"/>
        <end position="104"/>
    </location>
</feature>
<name>A0ABS7AAJ3_9PROT</name>
<dbReference type="Gene3D" id="3.40.50.2000">
    <property type="entry name" value="Glycogen Phosphorylase B"/>
    <property type="match status" value="1"/>
</dbReference>
<reference evidence="11 12" key="1">
    <citation type="submission" date="2021-07" db="EMBL/GenBank/DDBJ databases">
        <authorList>
            <person name="So Y."/>
        </authorList>
    </citation>
    <scope>NUCLEOTIDE SEQUENCE [LARGE SCALE GENOMIC DNA]</scope>
    <source>
        <strain evidence="11 12">HJA6</strain>
    </source>
</reference>
<evidence type="ECO:0000256" key="4">
    <source>
        <dbReference type="ARBA" id="ARBA00022676"/>
    </source>
</evidence>
<feature type="domain" description="O-GlcNAc transferase C-terminal" evidence="10">
    <location>
        <begin position="389"/>
        <end position="543"/>
    </location>
</feature>
<evidence type="ECO:0000313" key="12">
    <source>
        <dbReference type="Proteomes" id="UP001196565"/>
    </source>
</evidence>
<evidence type="ECO:0000313" key="11">
    <source>
        <dbReference type="EMBL" id="MBW6399203.1"/>
    </source>
</evidence>
<feature type="repeat" description="TPR" evidence="8">
    <location>
        <begin position="141"/>
        <end position="174"/>
    </location>
</feature>
<comment type="pathway">
    <text evidence="1">Protein modification; protein glycosylation.</text>
</comment>
<dbReference type="EC" id="2.4.1.255" evidence="3"/>
<dbReference type="PANTHER" id="PTHR44998">
    <property type="match status" value="1"/>
</dbReference>
<keyword evidence="5" id="KW-0808">Transferase</keyword>
<organism evidence="11 12">
    <name type="scientific">Roseomonas alba</name>
    <dbReference type="NCBI Taxonomy" id="2846776"/>
    <lineage>
        <taxon>Bacteria</taxon>
        <taxon>Pseudomonadati</taxon>
        <taxon>Pseudomonadota</taxon>
        <taxon>Alphaproteobacteria</taxon>
        <taxon>Acetobacterales</taxon>
        <taxon>Roseomonadaceae</taxon>
        <taxon>Roseomonas</taxon>
    </lineage>
</organism>
<evidence type="ECO:0000256" key="3">
    <source>
        <dbReference type="ARBA" id="ARBA00011970"/>
    </source>
</evidence>
<evidence type="ECO:0000256" key="2">
    <source>
        <dbReference type="ARBA" id="ARBA00005386"/>
    </source>
</evidence>
<dbReference type="PANTHER" id="PTHR44998:SF1">
    <property type="entry name" value="UDP-N-ACETYLGLUCOSAMINE--PEPTIDE N-ACETYLGLUCOSAMINYLTRANSFERASE 110 KDA SUBUNIT"/>
    <property type="match status" value="1"/>
</dbReference>
<comment type="caution">
    <text evidence="11">The sequence shown here is derived from an EMBL/GenBank/DDBJ whole genome shotgun (WGS) entry which is preliminary data.</text>
</comment>
<keyword evidence="6" id="KW-0677">Repeat</keyword>
<dbReference type="SMART" id="SM00028">
    <property type="entry name" value="TPR"/>
    <property type="match status" value="7"/>
</dbReference>
<feature type="region of interest" description="Disordered" evidence="9">
    <location>
        <begin position="748"/>
        <end position="767"/>
    </location>
</feature>
<keyword evidence="12" id="KW-1185">Reference proteome</keyword>
<dbReference type="InterPro" id="IPR011990">
    <property type="entry name" value="TPR-like_helical_dom_sf"/>
</dbReference>
<dbReference type="Pfam" id="PF13432">
    <property type="entry name" value="TPR_16"/>
    <property type="match status" value="3"/>
</dbReference>
<proteinExistence type="inferred from homology"/>
<dbReference type="SUPFAM" id="SSF48452">
    <property type="entry name" value="TPR-like"/>
    <property type="match status" value="2"/>
</dbReference>
<dbReference type="InterPro" id="IPR029489">
    <property type="entry name" value="OGT/SEC/SPY_C"/>
</dbReference>
<accession>A0ABS7AAJ3</accession>
<dbReference type="Pfam" id="PF13844">
    <property type="entry name" value="Glyco_transf_41"/>
    <property type="match status" value="2"/>
</dbReference>
<evidence type="ECO:0000256" key="1">
    <source>
        <dbReference type="ARBA" id="ARBA00004922"/>
    </source>
</evidence>
<dbReference type="InterPro" id="IPR019734">
    <property type="entry name" value="TPR_rpt"/>
</dbReference>
<evidence type="ECO:0000256" key="6">
    <source>
        <dbReference type="ARBA" id="ARBA00022737"/>
    </source>
</evidence>
<gene>
    <name evidence="11" type="ORF">KPL78_15175</name>
</gene>
<evidence type="ECO:0000259" key="10">
    <source>
        <dbReference type="Pfam" id="PF13844"/>
    </source>
</evidence>
<keyword evidence="4" id="KW-0328">Glycosyltransferase</keyword>
<protein>
    <recommendedName>
        <fullName evidence="3">protein O-GlcNAc transferase</fullName>
        <ecNumber evidence="3">2.4.1.255</ecNumber>
    </recommendedName>
</protein>
<comment type="similarity">
    <text evidence="2">Belongs to the glycosyltransferase 41 family. O-GlcNAc transferase subfamily.</text>
</comment>
<dbReference type="Proteomes" id="UP001196565">
    <property type="component" value="Unassembled WGS sequence"/>
</dbReference>
<feature type="compositionally biased region" description="Basic and acidic residues" evidence="9">
    <location>
        <begin position="757"/>
        <end position="767"/>
    </location>
</feature>
<evidence type="ECO:0000256" key="5">
    <source>
        <dbReference type="ARBA" id="ARBA00022679"/>
    </source>
</evidence>
<evidence type="ECO:0000256" key="8">
    <source>
        <dbReference type="PROSITE-ProRule" id="PRU00339"/>
    </source>
</evidence>
<dbReference type="PROSITE" id="PS50005">
    <property type="entry name" value="TPR"/>
    <property type="match status" value="2"/>
</dbReference>
<keyword evidence="7 8" id="KW-0802">TPR repeat</keyword>
<sequence>MAAAVDLRQCVALHQAGRLDEAIHCYRRALPQDRGGIQVNRLLGLALFAKGEAAQALTHLRAAVGKAPKDPNLLNDLGNVLRGLGRQPEAVQAFRRAIEAEPGFAFAHFNLADGLLELGRHSEALEAYRTIAARRLPGIDADFHNNLGTCLMALDRTEEALAAFEAALIADPGHAPAAAHLGAALQRLGRNREAVGFLRDRVQKRGATIQLLTTLGQGLLNLTDYAPALAVFDEVTRRQPELERGLIGRALALSGLRRFEEALSTIDRAAMRYPASRSVQLVTGNIRLAAKDAEGAVAAFARAVTLPQGQHPDAAQAMLLFNRLRLCDWTDFAATRDAVLAGAADGRLRLPPFESLCIADDPALHLRSATTHARENQPVRRSALPARPDGGRIRIGYVSGELREHAVGHLMARLLELHDRDAFEVHAISLGKLTGDPVQTRIRAAVEHFHDVSTMPDVAAIAHLRSLDLDIALDLNGYTGDSRTALFAHGIAPVQAVFLGYPGTMGAPFMDYVIGDAVTLPEGAERFYAEKPVRLPHCFMPTDNLREITIAGLTRAQFGLPEDGVVFCCFNNTHKILPGAFDSMMRILAAVPGSVLWLREENAPATRNLKAAAEARGIDPARLVMAGRVDHADHLGRHALADLFLDTLPYNAHTTACDALGAGLPVLTCLGQAFAGRVAASLLSAVGLPDMIVDSEDAFEARAIALAGDRAALAAIRARLVANLPDCPLFDTPRYARGLEAAYRTLHGRQSAGGRPEATDLRDISEG</sequence>
<dbReference type="Gene3D" id="1.25.40.10">
    <property type="entry name" value="Tetratricopeptide repeat domain"/>
    <property type="match status" value="4"/>
</dbReference>
<feature type="domain" description="O-GlcNAc transferase C-terminal" evidence="10">
    <location>
        <begin position="553"/>
        <end position="738"/>
    </location>
</feature>
<evidence type="ECO:0000256" key="7">
    <source>
        <dbReference type="ARBA" id="ARBA00022803"/>
    </source>
</evidence>
<dbReference type="Gene3D" id="3.40.50.11380">
    <property type="match status" value="1"/>
</dbReference>
<evidence type="ECO:0000256" key="9">
    <source>
        <dbReference type="SAM" id="MobiDB-lite"/>
    </source>
</evidence>
<dbReference type="RefSeq" id="WP_219763819.1">
    <property type="nucleotide sequence ID" value="NZ_JAHYBZ010000005.1"/>
</dbReference>